<reference evidence="1 2" key="1">
    <citation type="submission" date="2021-03" db="EMBL/GenBank/DDBJ databases">
        <title>Whole genome sequence of Jiella sp. MQZ13P-4.</title>
        <authorList>
            <person name="Tuo L."/>
        </authorList>
    </citation>
    <scope>NUCLEOTIDE SEQUENCE [LARGE SCALE GENOMIC DNA]</scope>
    <source>
        <strain evidence="1 2">MQZ13P-4</strain>
    </source>
</reference>
<evidence type="ECO:0008006" key="3">
    <source>
        <dbReference type="Google" id="ProtNLM"/>
    </source>
</evidence>
<gene>
    <name evidence="1" type="ORF">J1C47_21745</name>
</gene>
<name>A0ABS3J9E1_9HYPH</name>
<evidence type="ECO:0000313" key="1">
    <source>
        <dbReference type="EMBL" id="MBO0906282.1"/>
    </source>
</evidence>
<protein>
    <recommendedName>
        <fullName evidence="3">CopG family transcriptional regulator</fullName>
    </recommendedName>
</protein>
<keyword evidence="2" id="KW-1185">Reference proteome</keyword>
<comment type="caution">
    <text evidence="1">The sequence shown here is derived from an EMBL/GenBank/DDBJ whole genome shotgun (WGS) entry which is preliminary data.</text>
</comment>
<accession>A0ABS3J9E1</accession>
<dbReference type="EMBL" id="JAFMPY010000036">
    <property type="protein sequence ID" value="MBO0906282.1"/>
    <property type="molecule type" value="Genomic_DNA"/>
</dbReference>
<organism evidence="1 2">
    <name type="scientific">Jiella sonneratiae</name>
    <dbReference type="NCBI Taxonomy" id="2816856"/>
    <lineage>
        <taxon>Bacteria</taxon>
        <taxon>Pseudomonadati</taxon>
        <taxon>Pseudomonadota</taxon>
        <taxon>Alphaproteobacteria</taxon>
        <taxon>Hyphomicrobiales</taxon>
        <taxon>Aurantimonadaceae</taxon>
        <taxon>Jiella</taxon>
    </lineage>
</organism>
<dbReference type="Proteomes" id="UP000664288">
    <property type="component" value="Unassembled WGS sequence"/>
</dbReference>
<evidence type="ECO:0000313" key="2">
    <source>
        <dbReference type="Proteomes" id="UP000664288"/>
    </source>
</evidence>
<sequence length="62" mass="6833">MKANATRSRTTDELTHLDAFLEGEGTREAFEAIAIKEIGAWQNEQTAGKRPKSVSVQTTRPS</sequence>
<dbReference type="RefSeq" id="WP_207352914.1">
    <property type="nucleotide sequence ID" value="NZ_JAFMPY010000036.1"/>
</dbReference>
<proteinExistence type="predicted"/>